<dbReference type="Proteomes" id="UP001176961">
    <property type="component" value="Unassembled WGS sequence"/>
</dbReference>
<keyword evidence="14" id="KW-0464">Manganese</keyword>
<evidence type="ECO:0000256" key="10">
    <source>
        <dbReference type="ARBA" id="ARBA00022723"/>
    </source>
</evidence>
<sequence>MELEANINLVSQSLEKFANVVDTVVDSVTEEQEQQVQEYIDKAQTTIDQAQKLTVQFTYYLWVKSLKTGSVMWASFCALSYFYMVSAWGGYVFIINLIPLHVLALIIIGRYSSRLFVAYTTFYCWQLFFPCKFHSSGSNLSVLPSTCQLLERLEFFRLLPPCNTLALVSRLLSFTSLLFGKIHIPIIASVSEHQPTTWVSFFFDLHITAAVFPVGLWYCVKNVNDERVFIILYAVSAVYFAGVMVRLMLTLTPVVCALSGIAFSYTFEKYFRDDEKSSTKSESDRQMYDKVSKKGKTASSSESAEDGVGINSRSLVSVVLVLFLLMFVVHATYVTSNAYSHPSVVLQSSNSHGDRIIMDDFREAYHWLRENTADDARIMSWWDYGYQIAGMANRTTLVDNNTWNNSHIALVGKAMSSNESAAHEIMNALDVDYVLIIFGGVIGYSGDDFNKFLWMVRIAEGGHPKEIKRKILRQYITPEMQEENWHMKDIITALDPLHINRRANQ</sequence>
<dbReference type="GO" id="GO:0016020">
    <property type="term" value="C:membrane"/>
    <property type="evidence" value="ECO:0007669"/>
    <property type="project" value="InterPro"/>
</dbReference>
<comment type="cofactor">
    <cofactor evidence="1">
        <name>Mn(2+)</name>
        <dbReference type="ChEBI" id="CHEBI:29035"/>
    </cofactor>
</comment>
<evidence type="ECO:0000256" key="2">
    <source>
        <dbReference type="ARBA" id="ARBA00001946"/>
    </source>
</evidence>
<feature type="transmembrane region" description="Helical" evidence="17">
    <location>
        <begin position="198"/>
        <end position="220"/>
    </location>
</feature>
<evidence type="ECO:0000259" key="18">
    <source>
        <dbReference type="Pfam" id="PF02516"/>
    </source>
</evidence>
<evidence type="ECO:0000256" key="5">
    <source>
        <dbReference type="ARBA" id="ARBA00010810"/>
    </source>
</evidence>
<keyword evidence="10" id="KW-0479">Metal-binding</keyword>
<feature type="transmembrane region" description="Helical" evidence="17">
    <location>
        <begin position="251"/>
        <end position="267"/>
    </location>
</feature>
<evidence type="ECO:0000256" key="3">
    <source>
        <dbReference type="ARBA" id="ARBA00004127"/>
    </source>
</evidence>
<comment type="caution">
    <text evidence="20">The sequence shown here is derived from an EMBL/GenBank/DDBJ whole genome shotgun (WGS) entry which is preliminary data.</text>
</comment>
<comment type="pathway">
    <text evidence="4">Protein modification; protein glycosylation.</text>
</comment>
<evidence type="ECO:0000256" key="14">
    <source>
        <dbReference type="ARBA" id="ARBA00023211"/>
    </source>
</evidence>
<protein>
    <recommendedName>
        <fullName evidence="6">dolichyl-diphosphooligosaccharide--protein glycotransferase</fullName>
        <ecNumber evidence="6">2.4.99.18</ecNumber>
    </recommendedName>
</protein>
<keyword evidence="7" id="KW-0328">Glycosyltransferase</keyword>
<evidence type="ECO:0000256" key="11">
    <source>
        <dbReference type="ARBA" id="ARBA00022842"/>
    </source>
</evidence>
<feature type="transmembrane region" description="Helical" evidence="17">
    <location>
        <begin position="165"/>
        <end position="186"/>
    </location>
</feature>
<dbReference type="InterPro" id="IPR048999">
    <property type="entry name" value="STT3-PglB_core"/>
</dbReference>
<evidence type="ECO:0000256" key="4">
    <source>
        <dbReference type="ARBA" id="ARBA00004922"/>
    </source>
</evidence>
<dbReference type="Pfam" id="PF21436">
    <property type="entry name" value="STT3-PglB_core"/>
    <property type="match status" value="1"/>
</dbReference>
<comment type="similarity">
    <text evidence="5">Belongs to the STT3 family.</text>
</comment>
<keyword evidence="13 17" id="KW-0472">Membrane</keyword>
<feature type="domain" description="Oligosaccharyl transferase STT3 N-terminal" evidence="18">
    <location>
        <begin position="55"/>
        <end position="127"/>
    </location>
</feature>
<keyword evidence="21" id="KW-1185">Reference proteome</keyword>
<evidence type="ECO:0000256" key="16">
    <source>
        <dbReference type="SAM" id="MobiDB-lite"/>
    </source>
</evidence>
<dbReference type="PANTHER" id="PTHR13872">
    <property type="entry name" value="DOLICHYL-DIPHOSPHOOLIGOSACCHARIDE--PROTEIN GLYCOSYLTRANSFERASE SUBUNIT"/>
    <property type="match status" value="1"/>
</dbReference>
<gene>
    <name evidence="20" type="ORF">CYNAS_LOCUS5248</name>
</gene>
<dbReference type="GO" id="GO:0046872">
    <property type="term" value="F:metal ion binding"/>
    <property type="evidence" value="ECO:0007669"/>
    <property type="project" value="UniProtKB-KW"/>
</dbReference>
<keyword evidence="11" id="KW-0460">Magnesium</keyword>
<feature type="transmembrane region" description="Helical" evidence="17">
    <location>
        <begin position="315"/>
        <end position="333"/>
    </location>
</feature>
<feature type="transmembrane region" description="Helical" evidence="17">
    <location>
        <begin position="59"/>
        <end position="82"/>
    </location>
</feature>
<keyword evidence="12 17" id="KW-1133">Transmembrane helix</keyword>
<dbReference type="GO" id="GO:0012505">
    <property type="term" value="C:endomembrane system"/>
    <property type="evidence" value="ECO:0007669"/>
    <property type="project" value="UniProtKB-SubCell"/>
</dbReference>
<dbReference type="PANTHER" id="PTHR13872:SF1">
    <property type="entry name" value="DOLICHYL-DIPHOSPHOOLIGOSACCHARIDE--PROTEIN GLYCOSYLTRANSFERASE SUBUNIT STT3B"/>
    <property type="match status" value="1"/>
</dbReference>
<evidence type="ECO:0000256" key="1">
    <source>
        <dbReference type="ARBA" id="ARBA00001936"/>
    </source>
</evidence>
<evidence type="ECO:0000256" key="13">
    <source>
        <dbReference type="ARBA" id="ARBA00023136"/>
    </source>
</evidence>
<reference evidence="20" key="1">
    <citation type="submission" date="2023-07" db="EMBL/GenBank/DDBJ databases">
        <authorList>
            <consortium name="CYATHOMIX"/>
        </authorList>
    </citation>
    <scope>NUCLEOTIDE SEQUENCE</scope>
    <source>
        <strain evidence="20">N/A</strain>
    </source>
</reference>
<feature type="compositionally biased region" description="Basic and acidic residues" evidence="16">
    <location>
        <begin position="281"/>
        <end position="292"/>
    </location>
</feature>
<feature type="transmembrane region" description="Helical" evidence="17">
    <location>
        <begin position="227"/>
        <end position="245"/>
    </location>
</feature>
<feature type="domain" description="Oligosaccharyl transferase STT3 N-terminal" evidence="18">
    <location>
        <begin position="168"/>
        <end position="258"/>
    </location>
</feature>
<evidence type="ECO:0000256" key="12">
    <source>
        <dbReference type="ARBA" id="ARBA00022989"/>
    </source>
</evidence>
<dbReference type="GO" id="GO:0004579">
    <property type="term" value="F:dolichyl-diphosphooligosaccharide-protein glycotransferase activity"/>
    <property type="evidence" value="ECO:0007669"/>
    <property type="project" value="UniProtKB-EC"/>
</dbReference>
<evidence type="ECO:0000259" key="19">
    <source>
        <dbReference type="Pfam" id="PF21436"/>
    </source>
</evidence>
<dbReference type="Gene3D" id="3.40.50.12610">
    <property type="match status" value="1"/>
</dbReference>
<dbReference type="AlphaFoldDB" id="A0AA36DV59"/>
<evidence type="ECO:0000256" key="9">
    <source>
        <dbReference type="ARBA" id="ARBA00022692"/>
    </source>
</evidence>
<feature type="domain" description="STT3/PglB/AglB core" evidence="19">
    <location>
        <begin position="378"/>
        <end position="434"/>
    </location>
</feature>
<evidence type="ECO:0000313" key="21">
    <source>
        <dbReference type="Proteomes" id="UP001176961"/>
    </source>
</evidence>
<comment type="cofactor">
    <cofactor evidence="2">
        <name>Mg(2+)</name>
        <dbReference type="ChEBI" id="CHEBI:18420"/>
    </cofactor>
</comment>
<dbReference type="GO" id="GO:0043687">
    <property type="term" value="P:post-translational protein modification"/>
    <property type="evidence" value="ECO:0007669"/>
    <property type="project" value="TreeGrafter"/>
</dbReference>
<keyword evidence="8" id="KW-0808">Transferase</keyword>
<dbReference type="Pfam" id="PF02516">
    <property type="entry name" value="STT3"/>
    <property type="match status" value="2"/>
</dbReference>
<keyword evidence="9 17" id="KW-0812">Transmembrane</keyword>
<dbReference type="GO" id="GO:0018279">
    <property type="term" value="P:protein N-linked glycosylation via asparagine"/>
    <property type="evidence" value="ECO:0007669"/>
    <property type="project" value="TreeGrafter"/>
</dbReference>
<comment type="catalytic activity">
    <reaction evidence="15">
        <text>a di-trans,poly-cis-dolichyl diphosphooligosaccharide + L-asparaginyl-[protein] = N(4)-(oligosaccharide-(1-&gt;4)-N-acetyl-beta-D-glucosaminyl-(1-&gt;4)-N-acetyl-beta-D-glucosaminyl)-L-asparaginyl-[protein] + a di-trans,poly-cis-dolichyl diphosphate + H(+)</text>
        <dbReference type="Rhea" id="RHEA:22980"/>
        <dbReference type="Rhea" id="RHEA-COMP:12804"/>
        <dbReference type="Rhea" id="RHEA-COMP:12805"/>
        <dbReference type="Rhea" id="RHEA-COMP:19506"/>
        <dbReference type="Rhea" id="RHEA-COMP:19509"/>
        <dbReference type="ChEBI" id="CHEBI:15378"/>
        <dbReference type="ChEBI" id="CHEBI:50347"/>
        <dbReference type="ChEBI" id="CHEBI:57497"/>
        <dbReference type="ChEBI" id="CHEBI:57570"/>
        <dbReference type="ChEBI" id="CHEBI:132529"/>
        <dbReference type="EC" id="2.4.99.18"/>
    </reaction>
</comment>
<dbReference type="InterPro" id="IPR048307">
    <property type="entry name" value="STT3_N"/>
</dbReference>
<feature type="region of interest" description="Disordered" evidence="16">
    <location>
        <begin position="281"/>
        <end position="307"/>
    </location>
</feature>
<evidence type="ECO:0000256" key="15">
    <source>
        <dbReference type="ARBA" id="ARBA00048829"/>
    </source>
</evidence>
<evidence type="ECO:0000256" key="8">
    <source>
        <dbReference type="ARBA" id="ARBA00022679"/>
    </source>
</evidence>
<dbReference type="EC" id="2.4.99.18" evidence="6"/>
<name>A0AA36DV59_CYLNA</name>
<evidence type="ECO:0000256" key="7">
    <source>
        <dbReference type="ARBA" id="ARBA00022676"/>
    </source>
</evidence>
<evidence type="ECO:0000256" key="6">
    <source>
        <dbReference type="ARBA" id="ARBA00012605"/>
    </source>
</evidence>
<dbReference type="EMBL" id="CATQJL010000112">
    <property type="protein sequence ID" value="CAJ0593265.1"/>
    <property type="molecule type" value="Genomic_DNA"/>
</dbReference>
<evidence type="ECO:0000256" key="17">
    <source>
        <dbReference type="SAM" id="Phobius"/>
    </source>
</evidence>
<evidence type="ECO:0000313" key="20">
    <source>
        <dbReference type="EMBL" id="CAJ0593265.1"/>
    </source>
</evidence>
<feature type="transmembrane region" description="Helical" evidence="17">
    <location>
        <begin position="88"/>
        <end position="108"/>
    </location>
</feature>
<accession>A0AA36DV59</accession>
<proteinExistence type="inferred from homology"/>
<comment type="subcellular location">
    <subcellularLocation>
        <location evidence="3">Endomembrane system</location>
        <topology evidence="3">Multi-pass membrane protein</topology>
    </subcellularLocation>
</comment>
<dbReference type="InterPro" id="IPR003674">
    <property type="entry name" value="Oligo_trans_STT3"/>
</dbReference>
<organism evidence="20 21">
    <name type="scientific">Cylicocyclus nassatus</name>
    <name type="common">Nematode worm</name>
    <dbReference type="NCBI Taxonomy" id="53992"/>
    <lineage>
        <taxon>Eukaryota</taxon>
        <taxon>Metazoa</taxon>
        <taxon>Ecdysozoa</taxon>
        <taxon>Nematoda</taxon>
        <taxon>Chromadorea</taxon>
        <taxon>Rhabditida</taxon>
        <taxon>Rhabditina</taxon>
        <taxon>Rhabditomorpha</taxon>
        <taxon>Strongyloidea</taxon>
        <taxon>Strongylidae</taxon>
        <taxon>Cylicocyclus</taxon>
    </lineage>
</organism>